<reference evidence="18" key="2">
    <citation type="submission" date="2020-09" db="EMBL/GenBank/DDBJ databases">
        <authorList>
            <person name="Sun Q."/>
            <person name="Kim S."/>
        </authorList>
    </citation>
    <scope>NUCLEOTIDE SEQUENCE</scope>
    <source>
        <strain evidence="18">KCTC 12870</strain>
    </source>
</reference>
<dbReference type="NCBIfam" id="NF006185">
    <property type="entry name" value="PRK08320.1"/>
    <property type="match status" value="1"/>
</dbReference>
<dbReference type="UniPathway" id="UPA00049">
    <property type="reaction ID" value="UER00062"/>
</dbReference>
<dbReference type="CDD" id="cd01558">
    <property type="entry name" value="D-AAT_like"/>
    <property type="match status" value="1"/>
</dbReference>
<dbReference type="GO" id="GO:0005829">
    <property type="term" value="C:cytosol"/>
    <property type="evidence" value="ECO:0007669"/>
    <property type="project" value="TreeGrafter"/>
</dbReference>
<keyword evidence="19" id="KW-1185">Reference proteome</keyword>
<dbReference type="Gene3D" id="3.20.10.10">
    <property type="entry name" value="D-amino Acid Aminotransferase, subunit A, domain 2"/>
    <property type="match status" value="1"/>
</dbReference>
<dbReference type="Gene3D" id="3.30.470.10">
    <property type="match status" value="1"/>
</dbReference>
<comment type="pathway">
    <text evidence="3 17">Amino-acid biosynthesis; L-isoleucine biosynthesis; L-isoleucine from 2-oxobutanoate: step 4/4.</text>
</comment>
<dbReference type="InterPro" id="IPR001544">
    <property type="entry name" value="Aminotrans_IV"/>
</dbReference>
<evidence type="ECO:0000256" key="1">
    <source>
        <dbReference type="ARBA" id="ARBA00001933"/>
    </source>
</evidence>
<comment type="cofactor">
    <cofactor evidence="1 16">
        <name>pyridoxal 5'-phosphate</name>
        <dbReference type="ChEBI" id="CHEBI:597326"/>
    </cofactor>
</comment>
<dbReference type="AlphaFoldDB" id="A0A8J3DBR6"/>
<dbReference type="UniPathway" id="UPA00047">
    <property type="reaction ID" value="UER00058"/>
</dbReference>
<evidence type="ECO:0000256" key="10">
    <source>
        <dbReference type="ARBA" id="ARBA00022898"/>
    </source>
</evidence>
<evidence type="ECO:0000256" key="15">
    <source>
        <dbReference type="RuleBase" id="RU004106"/>
    </source>
</evidence>
<evidence type="ECO:0000256" key="11">
    <source>
        <dbReference type="ARBA" id="ARBA00023304"/>
    </source>
</evidence>
<dbReference type="PANTHER" id="PTHR42743">
    <property type="entry name" value="AMINO-ACID AMINOTRANSFERASE"/>
    <property type="match status" value="1"/>
</dbReference>
<dbReference type="GO" id="GO:0004084">
    <property type="term" value="F:branched-chain-amino-acid transaminase activity"/>
    <property type="evidence" value="ECO:0007669"/>
    <property type="project" value="UniProtKB-EC"/>
</dbReference>
<comment type="catalytic activity">
    <reaction evidence="12 17">
        <text>L-valine + 2-oxoglutarate = 3-methyl-2-oxobutanoate + L-glutamate</text>
        <dbReference type="Rhea" id="RHEA:24813"/>
        <dbReference type="ChEBI" id="CHEBI:11851"/>
        <dbReference type="ChEBI" id="CHEBI:16810"/>
        <dbReference type="ChEBI" id="CHEBI:29985"/>
        <dbReference type="ChEBI" id="CHEBI:57762"/>
        <dbReference type="EC" id="2.6.1.42"/>
    </reaction>
</comment>
<proteinExistence type="inferred from homology"/>
<dbReference type="FunFam" id="3.30.470.10:FF:000006">
    <property type="entry name" value="Branched-chain-amino-acid aminotransferase"/>
    <property type="match status" value="1"/>
</dbReference>
<gene>
    <name evidence="17 18" type="primary">ilvE</name>
    <name evidence="18" type="ORF">GCM10007047_15470</name>
</gene>
<evidence type="ECO:0000313" key="18">
    <source>
        <dbReference type="EMBL" id="GHC00125.1"/>
    </source>
</evidence>
<evidence type="ECO:0000256" key="5">
    <source>
        <dbReference type="ARBA" id="ARBA00005072"/>
    </source>
</evidence>
<accession>A0A8J3DBR6</accession>
<keyword evidence="9 17" id="KW-0808">Transferase</keyword>
<evidence type="ECO:0000256" key="4">
    <source>
        <dbReference type="ARBA" id="ARBA00004931"/>
    </source>
</evidence>
<dbReference type="Pfam" id="PF01063">
    <property type="entry name" value="Aminotran_4"/>
    <property type="match status" value="1"/>
</dbReference>
<evidence type="ECO:0000256" key="6">
    <source>
        <dbReference type="ARBA" id="ARBA00009320"/>
    </source>
</evidence>
<comment type="similarity">
    <text evidence="6 15">Belongs to the class-IV pyridoxal-phosphate-dependent aminotransferase family.</text>
</comment>
<dbReference type="InterPro" id="IPR005785">
    <property type="entry name" value="B_amino_transI"/>
</dbReference>
<dbReference type="GO" id="GO:0009099">
    <property type="term" value="P:L-valine biosynthetic process"/>
    <property type="evidence" value="ECO:0007669"/>
    <property type="project" value="UniProtKB-UniPathway"/>
</dbReference>
<comment type="pathway">
    <text evidence="5 17">Amino-acid biosynthesis; L-leucine biosynthesis; L-leucine from 3-methyl-2-oxobutanoate: step 4/4.</text>
</comment>
<dbReference type="InterPro" id="IPR018300">
    <property type="entry name" value="Aminotrans_IV_CS"/>
</dbReference>
<sequence>MDTLSTAFFAMKVYINGEFVDQADAKVSVFDHGFLYGDGIFEGIRLYNGNIFKLDEHLERLEFSARAIMLTMPWSRAEIAEAVCESCRVNGLTNGYIRLIVSRGVGSLGLSPKSCERPQLIIIADQIQLYPKEFYTEGLKVITVATRRLGPAALPPMIKSLNYLNNILAKIEAGHLGYVEAFMLNDQGYVAECTGDNVFIVQHGKLFTPPVSSGSLTGITRQAVFEISQELGLQLVETNLTRYDLWISKECFLTGTAAEVVPVVEIDGREIGDGKPGEITHQVLNAFKARVSVDGTKI</sequence>
<keyword evidence="8 17" id="KW-0028">Amino-acid biosynthesis</keyword>
<keyword evidence="11 17" id="KW-0100">Branched-chain amino acid biosynthesis</keyword>
<dbReference type="GO" id="GO:0009097">
    <property type="term" value="P:isoleucine biosynthetic process"/>
    <property type="evidence" value="ECO:0007669"/>
    <property type="project" value="UniProtKB-UniPathway"/>
</dbReference>
<comment type="caution">
    <text evidence="18">The sequence shown here is derived from an EMBL/GenBank/DDBJ whole genome shotgun (WGS) entry which is preliminary data.</text>
</comment>
<dbReference type="InterPro" id="IPR043132">
    <property type="entry name" value="BCAT-like_C"/>
</dbReference>
<dbReference type="GO" id="GO:0009098">
    <property type="term" value="P:L-leucine biosynthetic process"/>
    <property type="evidence" value="ECO:0007669"/>
    <property type="project" value="UniProtKB-UniPathway"/>
</dbReference>
<comment type="pathway">
    <text evidence="4 17">Amino-acid biosynthesis; L-valine biosynthesis; L-valine from pyruvate: step 4/4.</text>
</comment>
<dbReference type="InterPro" id="IPR036038">
    <property type="entry name" value="Aminotransferase-like"/>
</dbReference>
<dbReference type="InterPro" id="IPR043131">
    <property type="entry name" value="BCAT-like_N"/>
</dbReference>
<dbReference type="EC" id="2.6.1.42" evidence="17"/>
<evidence type="ECO:0000256" key="16">
    <source>
        <dbReference type="RuleBase" id="RU004516"/>
    </source>
</evidence>
<keyword evidence="10 16" id="KW-0663">Pyridoxal phosphate</keyword>
<evidence type="ECO:0000256" key="17">
    <source>
        <dbReference type="RuleBase" id="RU364094"/>
    </source>
</evidence>
<evidence type="ECO:0000313" key="19">
    <source>
        <dbReference type="Proteomes" id="UP000642829"/>
    </source>
</evidence>
<dbReference type="FunFam" id="3.20.10.10:FF:000002">
    <property type="entry name" value="D-alanine aminotransferase"/>
    <property type="match status" value="1"/>
</dbReference>
<protein>
    <recommendedName>
        <fullName evidence="17">Branched-chain-amino-acid aminotransferase</fullName>
        <shortName evidence="17">BCAT</shortName>
        <ecNumber evidence="17">2.6.1.42</ecNumber>
    </recommendedName>
</protein>
<evidence type="ECO:0000256" key="3">
    <source>
        <dbReference type="ARBA" id="ARBA00004824"/>
    </source>
</evidence>
<dbReference type="UniPathway" id="UPA00048">
    <property type="reaction ID" value="UER00073"/>
</dbReference>
<reference evidence="18" key="1">
    <citation type="journal article" date="2014" name="Int. J. Syst. Evol. Microbiol.">
        <title>Complete genome sequence of Corynebacterium casei LMG S-19264T (=DSM 44701T), isolated from a smear-ripened cheese.</title>
        <authorList>
            <consortium name="US DOE Joint Genome Institute (JGI-PGF)"/>
            <person name="Walter F."/>
            <person name="Albersmeier A."/>
            <person name="Kalinowski J."/>
            <person name="Ruckert C."/>
        </authorList>
    </citation>
    <scope>NUCLEOTIDE SEQUENCE</scope>
    <source>
        <strain evidence="18">KCTC 12870</strain>
    </source>
</reference>
<evidence type="ECO:0000256" key="9">
    <source>
        <dbReference type="ARBA" id="ARBA00022679"/>
    </source>
</evidence>
<evidence type="ECO:0000256" key="13">
    <source>
        <dbReference type="ARBA" id="ARBA00048798"/>
    </source>
</evidence>
<evidence type="ECO:0000256" key="2">
    <source>
        <dbReference type="ARBA" id="ARBA00003109"/>
    </source>
</evidence>
<evidence type="ECO:0000256" key="8">
    <source>
        <dbReference type="ARBA" id="ARBA00022605"/>
    </source>
</evidence>
<dbReference type="InterPro" id="IPR050571">
    <property type="entry name" value="Class-IV_PLP-Dep_Aminotrnsfr"/>
</dbReference>
<comment type="function">
    <text evidence="2 17">Acts on leucine, isoleucine and valine.</text>
</comment>
<dbReference type="SUPFAM" id="SSF56752">
    <property type="entry name" value="D-aminoacid aminotransferase-like PLP-dependent enzymes"/>
    <property type="match status" value="1"/>
</dbReference>
<evidence type="ECO:0000256" key="12">
    <source>
        <dbReference type="ARBA" id="ARBA00048212"/>
    </source>
</evidence>
<dbReference type="NCBIfam" id="TIGR01122">
    <property type="entry name" value="ilvE_I"/>
    <property type="match status" value="1"/>
</dbReference>
<evidence type="ECO:0000256" key="7">
    <source>
        <dbReference type="ARBA" id="ARBA00022576"/>
    </source>
</evidence>
<keyword evidence="7 17" id="KW-0032">Aminotransferase</keyword>
<comment type="catalytic activity">
    <reaction evidence="14 17">
        <text>L-leucine + 2-oxoglutarate = 4-methyl-2-oxopentanoate + L-glutamate</text>
        <dbReference type="Rhea" id="RHEA:18321"/>
        <dbReference type="ChEBI" id="CHEBI:16810"/>
        <dbReference type="ChEBI" id="CHEBI:17865"/>
        <dbReference type="ChEBI" id="CHEBI:29985"/>
        <dbReference type="ChEBI" id="CHEBI:57427"/>
        <dbReference type="EC" id="2.6.1.42"/>
    </reaction>
</comment>
<dbReference type="PANTHER" id="PTHR42743:SF11">
    <property type="entry name" value="AMINODEOXYCHORISMATE LYASE"/>
    <property type="match status" value="1"/>
</dbReference>
<evidence type="ECO:0000256" key="14">
    <source>
        <dbReference type="ARBA" id="ARBA00049229"/>
    </source>
</evidence>
<comment type="catalytic activity">
    <reaction evidence="13 17">
        <text>L-isoleucine + 2-oxoglutarate = (S)-3-methyl-2-oxopentanoate + L-glutamate</text>
        <dbReference type="Rhea" id="RHEA:24801"/>
        <dbReference type="ChEBI" id="CHEBI:16810"/>
        <dbReference type="ChEBI" id="CHEBI:29985"/>
        <dbReference type="ChEBI" id="CHEBI:35146"/>
        <dbReference type="ChEBI" id="CHEBI:58045"/>
        <dbReference type="EC" id="2.6.1.42"/>
    </reaction>
</comment>
<name>A0A8J3DBR6_9BACT</name>
<dbReference type="EMBL" id="BMXG01000008">
    <property type="protein sequence ID" value="GHC00125.1"/>
    <property type="molecule type" value="Genomic_DNA"/>
</dbReference>
<dbReference type="PROSITE" id="PS00770">
    <property type="entry name" value="AA_TRANSFER_CLASS_4"/>
    <property type="match status" value="1"/>
</dbReference>
<organism evidence="18 19">
    <name type="scientific">Cerasicoccus arenae</name>
    <dbReference type="NCBI Taxonomy" id="424488"/>
    <lineage>
        <taxon>Bacteria</taxon>
        <taxon>Pseudomonadati</taxon>
        <taxon>Verrucomicrobiota</taxon>
        <taxon>Opitutia</taxon>
        <taxon>Puniceicoccales</taxon>
        <taxon>Cerasicoccaceae</taxon>
        <taxon>Cerasicoccus</taxon>
    </lineage>
</organism>
<dbReference type="Proteomes" id="UP000642829">
    <property type="component" value="Unassembled WGS sequence"/>
</dbReference>